<feature type="compositionally biased region" description="Polar residues" evidence="1">
    <location>
        <begin position="13"/>
        <end position="29"/>
    </location>
</feature>
<feature type="region of interest" description="Disordered" evidence="1">
    <location>
        <begin position="1"/>
        <end position="70"/>
    </location>
</feature>
<evidence type="ECO:0000313" key="3">
    <source>
        <dbReference type="Proteomes" id="UP000178121"/>
    </source>
</evidence>
<accession>A0A1G2MB86</accession>
<name>A0A1G2MB86_9BACT</name>
<evidence type="ECO:0000313" key="2">
    <source>
        <dbReference type="EMBL" id="OHA20302.1"/>
    </source>
</evidence>
<proteinExistence type="predicted"/>
<sequence length="70" mass="7573">MLNYSRGLAKTPAQKSIGNLPRNLQSSDCASGGEKSILPQRCSYRREGRKKLGNSRKGAPQAEARSLGIL</sequence>
<dbReference type="Proteomes" id="UP000178121">
    <property type="component" value="Unassembled WGS sequence"/>
</dbReference>
<reference evidence="2 3" key="1">
    <citation type="journal article" date="2016" name="Nat. Commun.">
        <title>Thousands of microbial genomes shed light on interconnected biogeochemical processes in an aquifer system.</title>
        <authorList>
            <person name="Anantharaman K."/>
            <person name="Brown C.T."/>
            <person name="Hug L.A."/>
            <person name="Sharon I."/>
            <person name="Castelle C.J."/>
            <person name="Probst A.J."/>
            <person name="Thomas B.C."/>
            <person name="Singh A."/>
            <person name="Wilkins M.J."/>
            <person name="Karaoz U."/>
            <person name="Brodie E.L."/>
            <person name="Williams K.H."/>
            <person name="Hubbard S.S."/>
            <person name="Banfield J.F."/>
        </authorList>
    </citation>
    <scope>NUCLEOTIDE SEQUENCE [LARGE SCALE GENOMIC DNA]</scope>
</reference>
<dbReference type="AlphaFoldDB" id="A0A1G2MB86"/>
<comment type="caution">
    <text evidence="2">The sequence shown here is derived from an EMBL/GenBank/DDBJ whole genome shotgun (WGS) entry which is preliminary data.</text>
</comment>
<gene>
    <name evidence="2" type="ORF">A2849_02030</name>
</gene>
<dbReference type="EMBL" id="MHRI01000031">
    <property type="protein sequence ID" value="OHA20302.1"/>
    <property type="molecule type" value="Genomic_DNA"/>
</dbReference>
<organism evidence="2 3">
    <name type="scientific">Candidatus Taylorbacteria bacterium RIFCSPHIGHO2_01_FULL_51_15</name>
    <dbReference type="NCBI Taxonomy" id="1802304"/>
    <lineage>
        <taxon>Bacteria</taxon>
        <taxon>Candidatus Tayloriibacteriota</taxon>
    </lineage>
</organism>
<protein>
    <submittedName>
        <fullName evidence="2">Uncharacterized protein</fullName>
    </submittedName>
</protein>
<evidence type="ECO:0000256" key="1">
    <source>
        <dbReference type="SAM" id="MobiDB-lite"/>
    </source>
</evidence>